<accession>A0A8I0DNE9</accession>
<sequence>MHFYANGAGVGGVMSFAALYSLETVGLAGDVKVKQKKNEYVNNNIPYAHM</sequence>
<name>A0A8I0DNE9_9CLOT</name>
<proteinExistence type="predicted"/>
<evidence type="ECO:0000313" key="2">
    <source>
        <dbReference type="Proteomes" id="UP000662088"/>
    </source>
</evidence>
<organism evidence="1 2">
    <name type="scientific">Clostridium lentum</name>
    <dbReference type="NCBI Taxonomy" id="2763037"/>
    <lineage>
        <taxon>Bacteria</taxon>
        <taxon>Bacillati</taxon>
        <taxon>Bacillota</taxon>
        <taxon>Clostridia</taxon>
        <taxon>Eubacteriales</taxon>
        <taxon>Clostridiaceae</taxon>
        <taxon>Clostridium</taxon>
    </lineage>
</organism>
<gene>
    <name evidence="1" type="ORF">H8R92_06525</name>
</gene>
<dbReference type="EMBL" id="JACOOQ010000009">
    <property type="protein sequence ID" value="MBC5640090.1"/>
    <property type="molecule type" value="Genomic_DNA"/>
</dbReference>
<dbReference type="Proteomes" id="UP000662088">
    <property type="component" value="Unassembled WGS sequence"/>
</dbReference>
<dbReference type="RefSeq" id="WP_186835027.1">
    <property type="nucleotide sequence ID" value="NZ_JACOOQ010000009.1"/>
</dbReference>
<dbReference type="AlphaFoldDB" id="A0A8I0DNE9"/>
<evidence type="ECO:0000313" key="1">
    <source>
        <dbReference type="EMBL" id="MBC5640090.1"/>
    </source>
</evidence>
<keyword evidence="2" id="KW-1185">Reference proteome</keyword>
<protein>
    <submittedName>
        <fullName evidence="1">Uncharacterized protein</fullName>
    </submittedName>
</protein>
<comment type="caution">
    <text evidence="1">The sequence shown here is derived from an EMBL/GenBank/DDBJ whole genome shotgun (WGS) entry which is preliminary data.</text>
</comment>
<reference evidence="1" key="1">
    <citation type="submission" date="2020-08" db="EMBL/GenBank/DDBJ databases">
        <title>Genome public.</title>
        <authorList>
            <person name="Liu C."/>
            <person name="Sun Q."/>
        </authorList>
    </citation>
    <scope>NUCLEOTIDE SEQUENCE</scope>
    <source>
        <strain evidence="1">NSJ-42</strain>
    </source>
</reference>